<feature type="compositionally biased region" description="Low complexity" evidence="1">
    <location>
        <begin position="58"/>
        <end position="72"/>
    </location>
</feature>
<feature type="region of interest" description="Disordered" evidence="1">
    <location>
        <begin position="1"/>
        <end position="26"/>
    </location>
</feature>
<reference evidence="3" key="2">
    <citation type="submission" date="2013-04" db="EMBL/GenBank/DDBJ databases">
        <title>Genomic mechanisms accounting for the adaptation to parasitism in nematode-trapping fungi.</title>
        <authorList>
            <person name="Ahren D.G."/>
        </authorList>
    </citation>
    <scope>NUCLEOTIDE SEQUENCE [LARGE SCALE GENOMIC DNA]</scope>
    <source>
        <strain evidence="3">CBS 200.50</strain>
    </source>
</reference>
<sequence>MAPAFPEIVAERKPGPPRSTMDRVKGWFNKTWSRGSREPILAASAPAETLNEAAPTATPYSRTSVSTTTSESYFPGDGWNSQDLQYQSPGPPSEYPSPSFVSGHQPIGAPQVDQLDDVVLSLSYLTLGPRGGSSGARFPTSGKGRGKEERGDERAGGGPYGCPFAIAFPDENHACQYINRQNISGLKEHLRRNHKLLVKECPELLKARTWDEVYEVCIRSKITLHGRNPDPYVDARISNQNATQVDRVTNRPIELDSTSQSSQGGFAPNMNPSLYPILSQPPLPSHELGYRFQNTQDGGSIYSPPNFGQVAQVTQGPSLNVTQGFTSLVVPPPTTDASTNHCAPDNYNFGSLGQGYDIPSTHQANNFGSPWDGTSAAPNYDHSLSTTHPSTPAIYGSFTNPSQIDNPLLQPPAFDMGPAGDRIARRNERAQSVSSLLPNHSFHQQPSTSSVIQYPHYDSSNTSWRLAPTQPFYGGVATPSSGISIHQAPPSPLSASSIATPEHIAHVYSVQVQRGYTDEPVPPFCFTHRRDFEEEFESWIRHNANSGFSWDV</sequence>
<feature type="region of interest" description="Disordered" evidence="1">
    <location>
        <begin position="132"/>
        <end position="157"/>
    </location>
</feature>
<dbReference type="EMBL" id="AQGS01000256">
    <property type="protein sequence ID" value="EPS41129.1"/>
    <property type="molecule type" value="Genomic_DNA"/>
</dbReference>
<organism evidence="2 3">
    <name type="scientific">Dactylellina haptotyla (strain CBS 200.50)</name>
    <name type="common">Nematode-trapping fungus</name>
    <name type="synonym">Monacrosporium haptotylum</name>
    <dbReference type="NCBI Taxonomy" id="1284197"/>
    <lineage>
        <taxon>Eukaryota</taxon>
        <taxon>Fungi</taxon>
        <taxon>Dikarya</taxon>
        <taxon>Ascomycota</taxon>
        <taxon>Pezizomycotina</taxon>
        <taxon>Orbiliomycetes</taxon>
        <taxon>Orbiliales</taxon>
        <taxon>Orbiliaceae</taxon>
        <taxon>Dactylellina</taxon>
    </lineage>
</organism>
<feature type="compositionally biased region" description="Basic and acidic residues" evidence="1">
    <location>
        <begin position="145"/>
        <end position="155"/>
    </location>
</feature>
<protein>
    <submittedName>
        <fullName evidence="2">Uncharacterized protein</fullName>
    </submittedName>
</protein>
<proteinExistence type="predicted"/>
<dbReference type="Proteomes" id="UP000015100">
    <property type="component" value="Unassembled WGS sequence"/>
</dbReference>
<gene>
    <name evidence="2" type="ORF">H072_4947</name>
</gene>
<keyword evidence="3" id="KW-1185">Reference proteome</keyword>
<accession>S8ADU7</accession>
<reference evidence="2 3" key="1">
    <citation type="journal article" date="2013" name="PLoS Genet.">
        <title>Genomic mechanisms accounting for the adaptation to parasitism in nematode-trapping fungi.</title>
        <authorList>
            <person name="Meerupati T."/>
            <person name="Andersson K.M."/>
            <person name="Friman E."/>
            <person name="Kumar D."/>
            <person name="Tunlid A."/>
            <person name="Ahren D."/>
        </authorList>
    </citation>
    <scope>NUCLEOTIDE SEQUENCE [LARGE SCALE GENOMIC DNA]</scope>
    <source>
        <strain evidence="2 3">CBS 200.50</strain>
    </source>
</reference>
<evidence type="ECO:0000313" key="3">
    <source>
        <dbReference type="Proteomes" id="UP000015100"/>
    </source>
</evidence>
<dbReference type="OrthoDB" id="3521097at2759"/>
<name>S8ADU7_DACHA</name>
<dbReference type="HOGENOM" id="CLU_493479_0_0_1"/>
<comment type="caution">
    <text evidence="2">The sequence shown here is derived from an EMBL/GenBank/DDBJ whole genome shotgun (WGS) entry which is preliminary data.</text>
</comment>
<evidence type="ECO:0000256" key="1">
    <source>
        <dbReference type="SAM" id="MobiDB-lite"/>
    </source>
</evidence>
<feature type="region of interest" description="Disordered" evidence="1">
    <location>
        <begin position="38"/>
        <end position="108"/>
    </location>
</feature>
<dbReference type="AlphaFoldDB" id="S8ADU7"/>
<feature type="region of interest" description="Disordered" evidence="1">
    <location>
        <begin position="256"/>
        <end position="280"/>
    </location>
</feature>
<feature type="compositionally biased region" description="Basic and acidic residues" evidence="1">
    <location>
        <begin position="9"/>
        <end position="25"/>
    </location>
</feature>
<evidence type="ECO:0000313" key="2">
    <source>
        <dbReference type="EMBL" id="EPS41129.1"/>
    </source>
</evidence>